<evidence type="ECO:0000256" key="1">
    <source>
        <dbReference type="SAM" id="MobiDB-lite"/>
    </source>
</evidence>
<feature type="region of interest" description="Disordered" evidence="1">
    <location>
        <begin position="17"/>
        <end position="46"/>
    </location>
</feature>
<dbReference type="Proteomes" id="UP000824998">
    <property type="component" value="Unassembled WGS sequence"/>
</dbReference>
<sequence>MASLKIVPYQYVPTKRPAARNHSRSIIDTQSGAHPNLQESELGVSPEKALQLQIAETPSDARGSGAENDDIDIDLPGNLDSLFRDFDVDRYFAEQEARPVIEYNASRADHNDGLVSGNEFERSNTPGSSSHRLKEQRGNTKRKRSQSDSLVVIDSSRDSGASESDVESVFENSGSKRSKSGPLGGSPGSSLRCSDNNDDIAKPTTRLRVRPPLPVVDLAERQNDCSLAELLDSSNSVHDIDTEIDAEDPDSDDDDELSHSPSWYRFRPSTTTIEGTSTILEARHRYVALVEDVFRDREFHRVLGKEYIDGEVHYLVD</sequence>
<gene>
    <name evidence="2" type="ORF">BJ875DRAFT_489937</name>
</gene>
<feature type="region of interest" description="Disordered" evidence="1">
    <location>
        <begin position="103"/>
        <end position="208"/>
    </location>
</feature>
<evidence type="ECO:0000313" key="2">
    <source>
        <dbReference type="EMBL" id="KAG9228375.1"/>
    </source>
</evidence>
<proteinExistence type="predicted"/>
<feature type="compositionally biased region" description="Polar residues" evidence="1">
    <location>
        <begin position="24"/>
        <end position="39"/>
    </location>
</feature>
<name>A0A9P8BZX0_9HELO</name>
<protein>
    <submittedName>
        <fullName evidence="2">Uncharacterized protein</fullName>
    </submittedName>
</protein>
<accession>A0A9P8BZX0</accession>
<organism evidence="2 3">
    <name type="scientific">Amylocarpus encephaloides</name>
    <dbReference type="NCBI Taxonomy" id="45428"/>
    <lineage>
        <taxon>Eukaryota</taxon>
        <taxon>Fungi</taxon>
        <taxon>Dikarya</taxon>
        <taxon>Ascomycota</taxon>
        <taxon>Pezizomycotina</taxon>
        <taxon>Leotiomycetes</taxon>
        <taxon>Helotiales</taxon>
        <taxon>Helotiales incertae sedis</taxon>
        <taxon>Amylocarpus</taxon>
    </lineage>
</organism>
<dbReference type="AlphaFoldDB" id="A0A9P8BZX0"/>
<evidence type="ECO:0000313" key="3">
    <source>
        <dbReference type="Proteomes" id="UP000824998"/>
    </source>
</evidence>
<keyword evidence="3" id="KW-1185">Reference proteome</keyword>
<dbReference type="OrthoDB" id="3553834at2759"/>
<comment type="caution">
    <text evidence="2">The sequence shown here is derived from an EMBL/GenBank/DDBJ whole genome shotgun (WGS) entry which is preliminary data.</text>
</comment>
<reference evidence="2" key="1">
    <citation type="journal article" date="2021" name="IMA Fungus">
        <title>Genomic characterization of three marine fungi, including Emericellopsis atlantica sp. nov. with signatures of a generalist lifestyle and marine biomass degradation.</title>
        <authorList>
            <person name="Hagestad O.C."/>
            <person name="Hou L."/>
            <person name="Andersen J.H."/>
            <person name="Hansen E.H."/>
            <person name="Altermark B."/>
            <person name="Li C."/>
            <person name="Kuhnert E."/>
            <person name="Cox R.J."/>
            <person name="Crous P.W."/>
            <person name="Spatafora J.W."/>
            <person name="Lail K."/>
            <person name="Amirebrahimi M."/>
            <person name="Lipzen A."/>
            <person name="Pangilinan J."/>
            <person name="Andreopoulos W."/>
            <person name="Hayes R.D."/>
            <person name="Ng V."/>
            <person name="Grigoriev I.V."/>
            <person name="Jackson S.A."/>
            <person name="Sutton T.D.S."/>
            <person name="Dobson A.D.W."/>
            <person name="Rama T."/>
        </authorList>
    </citation>
    <scope>NUCLEOTIDE SEQUENCE</scope>
    <source>
        <strain evidence="2">TRa018bII</strain>
    </source>
</reference>
<dbReference type="EMBL" id="MU251960">
    <property type="protein sequence ID" value="KAG9228375.1"/>
    <property type="molecule type" value="Genomic_DNA"/>
</dbReference>